<dbReference type="InterPro" id="IPR029063">
    <property type="entry name" value="SAM-dependent_MTases_sf"/>
</dbReference>
<evidence type="ECO:0000256" key="2">
    <source>
        <dbReference type="ARBA" id="ARBA00022679"/>
    </source>
</evidence>
<dbReference type="RefSeq" id="WP_014840134.1">
    <property type="nucleotide sequence ID" value="NC_018108.1"/>
</dbReference>
<dbReference type="Gene3D" id="3.40.50.150">
    <property type="entry name" value="Vaccinia Virus protein VP39"/>
    <property type="match status" value="1"/>
</dbReference>
<sequence length="253" mass="28787">MNTIDKSRIRSKFAKSIATYDGQALAQKMINARLIEILTKYGRTNFHNVLELGCGTGDLSERLVNSCYADEWVFNDLVPECEEILRSKLPSLDFNFICSDSEYLAINKRFDLIASASTVQWFSDLKGFLNKINDHLNDQGLLLISTFLPDNLIEIQNLTSLSLNYFKAEYILNALKTNFEILYYEPLKVQLQFSSGRCMLTHLRDTGVNGISKNAFSLTETRKFLSDYEEASALPNGNYALTYSAFLFLSKKI</sequence>
<dbReference type="PANTHER" id="PTHR43861:SF1">
    <property type="entry name" value="TRANS-ACONITATE 2-METHYLTRANSFERASE"/>
    <property type="match status" value="1"/>
</dbReference>
<reference evidence="4 5" key="1">
    <citation type="journal article" date="2012" name="Vet. Microbiol.">
        <title>Comparative genomic analyses of the Taylorellae.</title>
        <authorList>
            <person name="Hauser H."/>
            <person name="Richter D.C."/>
            <person name="van Tonder A."/>
            <person name="Clark L."/>
            <person name="Preston A."/>
        </authorList>
    </citation>
    <scope>NUCLEOTIDE SEQUENCE [LARGE SCALE GENOMIC DNA]</scope>
    <source>
        <strain evidence="4 5">ATCC 35865</strain>
    </source>
</reference>
<dbReference type="CDD" id="cd02440">
    <property type="entry name" value="AdoMet_MTases"/>
    <property type="match status" value="1"/>
</dbReference>
<organism evidence="4 5">
    <name type="scientific">Taylorella equigenitalis ATCC 35865</name>
    <dbReference type="NCBI Taxonomy" id="743973"/>
    <lineage>
        <taxon>Bacteria</taxon>
        <taxon>Pseudomonadati</taxon>
        <taxon>Pseudomonadota</taxon>
        <taxon>Betaproteobacteria</taxon>
        <taxon>Burkholderiales</taxon>
        <taxon>Alcaligenaceae</taxon>
        <taxon>Taylorella</taxon>
    </lineage>
</organism>
<protein>
    <submittedName>
        <fullName evidence="4">Biotin synthesis protein, BioC</fullName>
    </submittedName>
</protein>
<evidence type="ECO:0000256" key="1">
    <source>
        <dbReference type="ARBA" id="ARBA00022603"/>
    </source>
</evidence>
<evidence type="ECO:0000259" key="3">
    <source>
        <dbReference type="Pfam" id="PF13649"/>
    </source>
</evidence>
<proteinExistence type="predicted"/>
<keyword evidence="2" id="KW-0808">Transferase</keyword>
<keyword evidence="1" id="KW-0489">Methyltransferase</keyword>
<evidence type="ECO:0000313" key="5">
    <source>
        <dbReference type="Proteomes" id="UP000003121"/>
    </source>
</evidence>
<accession>A0ABM5N8Y4</accession>
<dbReference type="Proteomes" id="UP000003121">
    <property type="component" value="Chromosome"/>
</dbReference>
<feature type="domain" description="Methyltransferase" evidence="3">
    <location>
        <begin position="49"/>
        <end position="140"/>
    </location>
</feature>
<name>A0ABM5N8Y4_9BURK</name>
<gene>
    <name evidence="4" type="ORF">KUI_0295</name>
</gene>
<keyword evidence="5" id="KW-1185">Reference proteome</keyword>
<dbReference type="PANTHER" id="PTHR43861">
    <property type="entry name" value="TRANS-ACONITATE 2-METHYLTRANSFERASE-RELATED"/>
    <property type="match status" value="1"/>
</dbReference>
<dbReference type="Pfam" id="PF13649">
    <property type="entry name" value="Methyltransf_25"/>
    <property type="match status" value="1"/>
</dbReference>
<dbReference type="EMBL" id="CP003264">
    <property type="protein sequence ID" value="AFN35390.1"/>
    <property type="molecule type" value="Genomic_DNA"/>
</dbReference>
<dbReference type="InterPro" id="IPR041698">
    <property type="entry name" value="Methyltransf_25"/>
</dbReference>
<dbReference type="SUPFAM" id="SSF53335">
    <property type="entry name" value="S-adenosyl-L-methionine-dependent methyltransferases"/>
    <property type="match status" value="1"/>
</dbReference>
<evidence type="ECO:0000313" key="4">
    <source>
        <dbReference type="EMBL" id="AFN35390.1"/>
    </source>
</evidence>